<gene>
    <name evidence="2" type="ORF">Taro_030623</name>
</gene>
<dbReference type="EMBL" id="NMUH01002118">
    <property type="protein sequence ID" value="MQL97927.1"/>
    <property type="molecule type" value="Genomic_DNA"/>
</dbReference>
<organism evidence="2 3">
    <name type="scientific">Colocasia esculenta</name>
    <name type="common">Wild taro</name>
    <name type="synonym">Arum esculentum</name>
    <dbReference type="NCBI Taxonomy" id="4460"/>
    <lineage>
        <taxon>Eukaryota</taxon>
        <taxon>Viridiplantae</taxon>
        <taxon>Streptophyta</taxon>
        <taxon>Embryophyta</taxon>
        <taxon>Tracheophyta</taxon>
        <taxon>Spermatophyta</taxon>
        <taxon>Magnoliopsida</taxon>
        <taxon>Liliopsida</taxon>
        <taxon>Araceae</taxon>
        <taxon>Aroideae</taxon>
        <taxon>Colocasieae</taxon>
        <taxon>Colocasia</taxon>
    </lineage>
</organism>
<name>A0A843VUJ0_COLES</name>
<proteinExistence type="predicted"/>
<keyword evidence="1" id="KW-1133">Transmembrane helix</keyword>
<keyword evidence="1" id="KW-0812">Transmembrane</keyword>
<keyword evidence="3" id="KW-1185">Reference proteome</keyword>
<dbReference type="Proteomes" id="UP000652761">
    <property type="component" value="Unassembled WGS sequence"/>
</dbReference>
<reference evidence="2" key="1">
    <citation type="submission" date="2017-07" db="EMBL/GenBank/DDBJ databases">
        <title>Taro Niue Genome Assembly and Annotation.</title>
        <authorList>
            <person name="Atibalentja N."/>
            <person name="Keating K."/>
            <person name="Fields C.J."/>
        </authorList>
    </citation>
    <scope>NUCLEOTIDE SEQUENCE</scope>
    <source>
        <strain evidence="2">Niue_2</strain>
        <tissue evidence="2">Leaf</tissue>
    </source>
</reference>
<protein>
    <submittedName>
        <fullName evidence="2">Uncharacterized protein</fullName>
    </submittedName>
</protein>
<evidence type="ECO:0000256" key="1">
    <source>
        <dbReference type="SAM" id="Phobius"/>
    </source>
</evidence>
<accession>A0A843VUJ0</accession>
<comment type="caution">
    <text evidence="2">The sequence shown here is derived from an EMBL/GenBank/DDBJ whole genome shotgun (WGS) entry which is preliminary data.</text>
</comment>
<sequence>MSCNKDKTKRQGTSILSEVGLELEEHRLKLGPAFSPRVPILLGLLSLSSKPQQRVRFVADLGLLGVVVLVAALLDGRMKEQVADKCHVGTLTEVEGTISLSLCPELGQPRSSTNSSLETVTLVPFTYPKTELSEET</sequence>
<evidence type="ECO:0000313" key="3">
    <source>
        <dbReference type="Proteomes" id="UP000652761"/>
    </source>
</evidence>
<keyword evidence="1" id="KW-0472">Membrane</keyword>
<feature type="transmembrane region" description="Helical" evidence="1">
    <location>
        <begin position="57"/>
        <end position="74"/>
    </location>
</feature>
<dbReference type="AlphaFoldDB" id="A0A843VUJ0"/>
<evidence type="ECO:0000313" key="2">
    <source>
        <dbReference type="EMBL" id="MQL97927.1"/>
    </source>
</evidence>